<dbReference type="InterPro" id="IPR001360">
    <property type="entry name" value="Glyco_hydro_1"/>
</dbReference>
<dbReference type="GO" id="GO:0005975">
    <property type="term" value="P:carbohydrate metabolic process"/>
    <property type="evidence" value="ECO:0007669"/>
    <property type="project" value="InterPro"/>
</dbReference>
<feature type="region of interest" description="Disordered" evidence="2">
    <location>
        <begin position="71"/>
        <end position="106"/>
    </location>
</feature>
<gene>
    <name evidence="3" type="ORF">Tci_056336</name>
</gene>
<dbReference type="SUPFAM" id="SSF51445">
    <property type="entry name" value="(Trans)glycosidases"/>
    <property type="match status" value="1"/>
</dbReference>
<evidence type="ECO:0000256" key="1">
    <source>
        <dbReference type="ARBA" id="ARBA00010838"/>
    </source>
</evidence>
<reference evidence="3" key="1">
    <citation type="journal article" date="2019" name="Sci. Rep.">
        <title>Draft genome of Tanacetum cinerariifolium, the natural source of mosquito coil.</title>
        <authorList>
            <person name="Yamashiro T."/>
            <person name="Shiraishi A."/>
            <person name="Satake H."/>
            <person name="Nakayama K."/>
        </authorList>
    </citation>
    <scope>NUCLEOTIDE SEQUENCE</scope>
</reference>
<accession>A0A6L2NDS8</accession>
<dbReference type="EMBL" id="BKCJ010008875">
    <property type="protein sequence ID" value="GEU84358.1"/>
    <property type="molecule type" value="Genomic_DNA"/>
</dbReference>
<sequence>MLPLLHQTISISYPNYNTNHCFTSEQPQSPKIAQASFFLLSFGYKRPVYIKENVCSRDQGKAPDVIESNMKAPTSEGRALPADKEPGMRMNDGAPTTSREESMDCKSESRLKHGLKRGVQSRVNGFRFMQYEGATFEDGKGPRIWDTFAHQFLGKITNKDNGDVGDGFYHCYKPMPNFTSSTLCVDQLLHYVEDVKM</sequence>
<dbReference type="GO" id="GO:0004553">
    <property type="term" value="F:hydrolase activity, hydrolyzing O-glycosyl compounds"/>
    <property type="evidence" value="ECO:0007669"/>
    <property type="project" value="InterPro"/>
</dbReference>
<comment type="caution">
    <text evidence="3">The sequence shown here is derived from an EMBL/GenBank/DDBJ whole genome shotgun (WGS) entry which is preliminary data.</text>
</comment>
<protein>
    <submittedName>
        <fullName evidence="3">Beta-glucosidase 12-like</fullName>
    </submittedName>
</protein>
<name>A0A6L2NDS8_TANCI</name>
<proteinExistence type="inferred from homology"/>
<evidence type="ECO:0000313" key="3">
    <source>
        <dbReference type="EMBL" id="GEU84358.1"/>
    </source>
</evidence>
<comment type="similarity">
    <text evidence="1">Belongs to the glycosyl hydrolase 1 family.</text>
</comment>
<dbReference type="Gene3D" id="3.20.20.80">
    <property type="entry name" value="Glycosidases"/>
    <property type="match status" value="1"/>
</dbReference>
<dbReference type="Pfam" id="PF00232">
    <property type="entry name" value="Glyco_hydro_1"/>
    <property type="match status" value="1"/>
</dbReference>
<dbReference type="AlphaFoldDB" id="A0A6L2NDS8"/>
<organism evidence="3">
    <name type="scientific">Tanacetum cinerariifolium</name>
    <name type="common">Dalmatian daisy</name>
    <name type="synonym">Chrysanthemum cinerariifolium</name>
    <dbReference type="NCBI Taxonomy" id="118510"/>
    <lineage>
        <taxon>Eukaryota</taxon>
        <taxon>Viridiplantae</taxon>
        <taxon>Streptophyta</taxon>
        <taxon>Embryophyta</taxon>
        <taxon>Tracheophyta</taxon>
        <taxon>Spermatophyta</taxon>
        <taxon>Magnoliopsida</taxon>
        <taxon>eudicotyledons</taxon>
        <taxon>Gunneridae</taxon>
        <taxon>Pentapetalae</taxon>
        <taxon>asterids</taxon>
        <taxon>campanulids</taxon>
        <taxon>Asterales</taxon>
        <taxon>Asteraceae</taxon>
        <taxon>Asteroideae</taxon>
        <taxon>Anthemideae</taxon>
        <taxon>Anthemidinae</taxon>
        <taxon>Tanacetum</taxon>
    </lineage>
</organism>
<dbReference type="InterPro" id="IPR017853">
    <property type="entry name" value="GH"/>
</dbReference>
<evidence type="ECO:0000256" key="2">
    <source>
        <dbReference type="SAM" id="MobiDB-lite"/>
    </source>
</evidence>